<evidence type="ECO:0000313" key="1">
    <source>
        <dbReference type="EMBL" id="KAK3046677.1"/>
    </source>
</evidence>
<keyword evidence="2" id="KW-1185">Reference proteome</keyword>
<accession>A0ACC3CWU5</accession>
<dbReference type="EMBL" id="JAWDJW010010434">
    <property type="protein sequence ID" value="KAK3046677.1"/>
    <property type="molecule type" value="Genomic_DNA"/>
</dbReference>
<sequence>RLNVFVFGEGSAGELGLGTAKNAIDVKRPRLNPLLPSDSVGIVDIAAGGMHCIALTHDNKILTWGVNDQGALGRGTEWEGGLRDVDDEKEDSDSDDEDADSGLNPRESTPTAISMEHFPEGTVFTKVVAGDSNSFAITDEGKVYGWGTFRSNEGVFGFSRLPNGSINLVQKTPMLLHELKKIITLECGANHVLALDVNGNVFAWGSGQQNQLGRRIIERRLADGLDPHHVALPNKKVTAIGVGAYHSFAIDKQDNVWSWGLNSYGETGIDQDVGADAASIIKPEKVRNLCGKGVTLVNGGAHHSVAVTQKGELLIFGRMDGGQTGIPTDQLPLDDEEAVKKDEQGKPRILLRPTVVPNIDAAYAATGTEHTIAVTKDGKAYSWGFNSNYQCGLGTDDDIEVATHIDNTAVRGKHLTFAAAGGQFSLLAAPVEEAVTNGVGAEGSGDAMDVSA</sequence>
<name>A0ACC3CWU5_9PEZI</name>
<protein>
    <submittedName>
        <fullName evidence="1">Uncharacterized protein</fullName>
    </submittedName>
</protein>
<gene>
    <name evidence="1" type="ORF">LTS18_013320</name>
</gene>
<evidence type="ECO:0000313" key="2">
    <source>
        <dbReference type="Proteomes" id="UP001186974"/>
    </source>
</evidence>
<reference evidence="1" key="1">
    <citation type="submission" date="2024-09" db="EMBL/GenBank/DDBJ databases">
        <title>Black Yeasts Isolated from many extreme environments.</title>
        <authorList>
            <person name="Coleine C."/>
            <person name="Stajich J.E."/>
            <person name="Selbmann L."/>
        </authorList>
    </citation>
    <scope>NUCLEOTIDE SEQUENCE</scope>
    <source>
        <strain evidence="1">CCFEE 5737</strain>
    </source>
</reference>
<feature type="non-terminal residue" evidence="1">
    <location>
        <position position="1"/>
    </location>
</feature>
<proteinExistence type="predicted"/>
<dbReference type="Proteomes" id="UP001186974">
    <property type="component" value="Unassembled WGS sequence"/>
</dbReference>
<organism evidence="1 2">
    <name type="scientific">Coniosporium uncinatum</name>
    <dbReference type="NCBI Taxonomy" id="93489"/>
    <lineage>
        <taxon>Eukaryota</taxon>
        <taxon>Fungi</taxon>
        <taxon>Dikarya</taxon>
        <taxon>Ascomycota</taxon>
        <taxon>Pezizomycotina</taxon>
        <taxon>Dothideomycetes</taxon>
        <taxon>Dothideomycetes incertae sedis</taxon>
        <taxon>Coniosporium</taxon>
    </lineage>
</organism>
<comment type="caution">
    <text evidence="1">The sequence shown here is derived from an EMBL/GenBank/DDBJ whole genome shotgun (WGS) entry which is preliminary data.</text>
</comment>